<evidence type="ECO:0000256" key="2">
    <source>
        <dbReference type="ARBA" id="ARBA00022771"/>
    </source>
</evidence>
<keyword evidence="4" id="KW-1133">Transmembrane helix</keyword>
<reference evidence="6" key="1">
    <citation type="submission" date="2021-08" db="EMBL/GenBank/DDBJ databases">
        <title>WGS assembly of Ceratopteris richardii.</title>
        <authorList>
            <person name="Marchant D.B."/>
            <person name="Chen G."/>
            <person name="Jenkins J."/>
            <person name="Shu S."/>
            <person name="Leebens-Mack J."/>
            <person name="Grimwood J."/>
            <person name="Schmutz J."/>
            <person name="Soltis P."/>
            <person name="Soltis D."/>
            <person name="Chen Z.-H."/>
        </authorList>
    </citation>
    <scope>NUCLEOTIDE SEQUENCE</scope>
    <source>
        <strain evidence="6">Whitten #5841</strain>
        <tissue evidence="6">Leaf</tissue>
    </source>
</reference>
<proteinExistence type="predicted"/>
<dbReference type="AlphaFoldDB" id="A0A8T2TY29"/>
<dbReference type="PROSITE" id="PS51292">
    <property type="entry name" value="ZF_RING_CH"/>
    <property type="match status" value="1"/>
</dbReference>
<feature type="transmembrane region" description="Helical" evidence="4">
    <location>
        <begin position="183"/>
        <end position="207"/>
    </location>
</feature>
<keyword evidence="1" id="KW-0479">Metal-binding</keyword>
<dbReference type="Pfam" id="PF12906">
    <property type="entry name" value="RINGv"/>
    <property type="match status" value="1"/>
</dbReference>
<evidence type="ECO:0000256" key="3">
    <source>
        <dbReference type="ARBA" id="ARBA00022833"/>
    </source>
</evidence>
<dbReference type="Gene3D" id="3.30.40.10">
    <property type="entry name" value="Zinc/RING finger domain, C3HC4 (zinc finger)"/>
    <property type="match status" value="1"/>
</dbReference>
<organism evidence="6 7">
    <name type="scientific">Ceratopteris richardii</name>
    <name type="common">Triangle waterfern</name>
    <dbReference type="NCBI Taxonomy" id="49495"/>
    <lineage>
        <taxon>Eukaryota</taxon>
        <taxon>Viridiplantae</taxon>
        <taxon>Streptophyta</taxon>
        <taxon>Embryophyta</taxon>
        <taxon>Tracheophyta</taxon>
        <taxon>Polypodiopsida</taxon>
        <taxon>Polypodiidae</taxon>
        <taxon>Polypodiales</taxon>
        <taxon>Pteridineae</taxon>
        <taxon>Pteridaceae</taxon>
        <taxon>Parkerioideae</taxon>
        <taxon>Ceratopteris</taxon>
    </lineage>
</organism>
<evidence type="ECO:0000256" key="1">
    <source>
        <dbReference type="ARBA" id="ARBA00022723"/>
    </source>
</evidence>
<feature type="domain" description="RING-CH-type" evidence="5">
    <location>
        <begin position="40"/>
        <end position="103"/>
    </location>
</feature>
<dbReference type="EMBL" id="CM035415">
    <property type="protein sequence ID" value="KAH7426556.1"/>
    <property type="molecule type" value="Genomic_DNA"/>
</dbReference>
<dbReference type="PANTHER" id="PTHR46347">
    <property type="entry name" value="RING/FYVE/PHD ZINC FINGER SUPERFAMILY PROTEIN"/>
    <property type="match status" value="1"/>
</dbReference>
<dbReference type="CDD" id="cd16495">
    <property type="entry name" value="RING_CH-C4HC3_MARCH"/>
    <property type="match status" value="1"/>
</dbReference>
<dbReference type="GO" id="GO:0008270">
    <property type="term" value="F:zinc ion binding"/>
    <property type="evidence" value="ECO:0007669"/>
    <property type="project" value="UniProtKB-KW"/>
</dbReference>
<sequence length="255" mass="28488">MEQEDDMHALSLHLEEEVIPLMQTPGLEVAMTPEIAPDEEKGSSDICCRICLEFETCVPGDELISPCQCKGTQQFVHRECLDHWRSVKTIAAFGVLAYVLDSDGQFRSSFNHGWDRVLSVHPVPFYYCAGVFMLFVLIGISGLVVHCSSMNHGDPCMAGCRHCCYGWGILDCFPASMEACGALLVIFVAIFAILGIAYGLLAATMALQRIWQRHYHILTKRELTKEYVVEDLNGHYTTPSLDSEHEGRLKSLNLL</sequence>
<dbReference type="InterPro" id="IPR011016">
    <property type="entry name" value="Znf_RING-CH"/>
</dbReference>
<name>A0A8T2TY29_CERRI</name>
<protein>
    <recommendedName>
        <fullName evidence="5">RING-CH-type domain-containing protein</fullName>
    </recommendedName>
</protein>
<dbReference type="SUPFAM" id="SSF57850">
    <property type="entry name" value="RING/U-box"/>
    <property type="match status" value="1"/>
</dbReference>
<dbReference type="PANTHER" id="PTHR46347:SF4">
    <property type="entry name" value="RING_FYVE_PHD ZINC FINGER SUPERFAMILY PROTEIN"/>
    <property type="match status" value="1"/>
</dbReference>
<accession>A0A8T2TY29</accession>
<keyword evidence="4" id="KW-0812">Transmembrane</keyword>
<dbReference type="Proteomes" id="UP000825935">
    <property type="component" value="Chromosome 10"/>
</dbReference>
<keyword evidence="4" id="KW-0472">Membrane</keyword>
<keyword evidence="7" id="KW-1185">Reference proteome</keyword>
<evidence type="ECO:0000259" key="5">
    <source>
        <dbReference type="PROSITE" id="PS51292"/>
    </source>
</evidence>
<evidence type="ECO:0000313" key="6">
    <source>
        <dbReference type="EMBL" id="KAH7426556.1"/>
    </source>
</evidence>
<keyword evidence="2" id="KW-0863">Zinc-finger</keyword>
<dbReference type="OrthoDB" id="264354at2759"/>
<gene>
    <name evidence="6" type="ORF">KP509_10G005900</name>
</gene>
<keyword evidence="3" id="KW-0862">Zinc</keyword>
<comment type="caution">
    <text evidence="6">The sequence shown here is derived from an EMBL/GenBank/DDBJ whole genome shotgun (WGS) entry which is preliminary data.</text>
</comment>
<evidence type="ECO:0000313" key="7">
    <source>
        <dbReference type="Proteomes" id="UP000825935"/>
    </source>
</evidence>
<dbReference type="InterPro" id="IPR013083">
    <property type="entry name" value="Znf_RING/FYVE/PHD"/>
</dbReference>
<evidence type="ECO:0000256" key="4">
    <source>
        <dbReference type="SAM" id="Phobius"/>
    </source>
</evidence>
<dbReference type="SMART" id="SM00744">
    <property type="entry name" value="RINGv"/>
    <property type="match status" value="1"/>
</dbReference>
<feature type="transmembrane region" description="Helical" evidence="4">
    <location>
        <begin position="125"/>
        <end position="145"/>
    </location>
</feature>